<dbReference type="EMBL" id="HBEL01035973">
    <property type="protein sequence ID" value="CAD8420701.1"/>
    <property type="molecule type" value="Transcribed_RNA"/>
</dbReference>
<reference evidence="1" key="1">
    <citation type="submission" date="2021-01" db="EMBL/GenBank/DDBJ databases">
        <authorList>
            <person name="Corre E."/>
            <person name="Pelletier E."/>
            <person name="Niang G."/>
            <person name="Scheremetjew M."/>
            <person name="Finn R."/>
            <person name="Kale V."/>
            <person name="Holt S."/>
            <person name="Cochrane G."/>
            <person name="Meng A."/>
            <person name="Brown T."/>
            <person name="Cohen L."/>
        </authorList>
    </citation>
    <scope>NUCLEOTIDE SEQUENCE</scope>
    <source>
        <strain evidence="1">CCAP1064/1</strain>
    </source>
</reference>
<proteinExistence type="predicted"/>
<protein>
    <submittedName>
        <fullName evidence="1">Uncharacterized protein</fullName>
    </submittedName>
</protein>
<sequence length="136" mass="16179">MTVCLYRDYEEDASDYLTEDDLSLISDGDMKDVTLPLTTFEYDEDDVNANYWPCEIHDRQNNNTSGDVYTIRLLLRLDTSSTWWSELDVPLFINEFPRSFIMFVNKPGKSDQFLRDAFRQPIFMHDDIFPVQWRNL</sequence>
<organism evidence="1">
    <name type="scientific">Proboscia inermis</name>
    <dbReference type="NCBI Taxonomy" id="420281"/>
    <lineage>
        <taxon>Eukaryota</taxon>
        <taxon>Sar</taxon>
        <taxon>Stramenopiles</taxon>
        <taxon>Ochrophyta</taxon>
        <taxon>Bacillariophyta</taxon>
        <taxon>Coscinodiscophyceae</taxon>
        <taxon>Rhizosoleniophycidae</taxon>
        <taxon>Rhizosoleniales</taxon>
        <taxon>Rhizosoleniaceae</taxon>
        <taxon>Proboscia</taxon>
    </lineage>
</organism>
<accession>A0A7S0CDN5</accession>
<dbReference type="AlphaFoldDB" id="A0A7S0CDN5"/>
<evidence type="ECO:0000313" key="1">
    <source>
        <dbReference type="EMBL" id="CAD8420701.1"/>
    </source>
</evidence>
<gene>
    <name evidence="1" type="ORF">PINE0816_LOCUS16852</name>
</gene>
<name>A0A7S0CDN5_9STRA</name>